<dbReference type="Proteomes" id="UP000204225">
    <property type="component" value="Segment"/>
</dbReference>
<accession>A0AC59EXF4</accession>
<evidence type="ECO:0000313" key="1">
    <source>
        <dbReference type="EMBL" id="AGM15621.1"/>
    </source>
</evidence>
<keyword evidence="2" id="KW-1185">Reference proteome</keyword>
<dbReference type="EMBL" id="KC662249">
    <property type="protein sequence ID" value="AGM15621.1"/>
    <property type="molecule type" value="Genomic_DNA"/>
</dbReference>
<protein>
    <submittedName>
        <fullName evidence="1">Translation elongation factor eEF-3</fullName>
    </submittedName>
</protein>
<reference evidence="1 2" key="1">
    <citation type="journal article" date="2013" name="Proc. Natl. Acad. Sci. U.S.A.">
        <title>Genome of Phaeocystis globosa virus PgV-16T highlights the common ancestry of the largest known DNA viruses infecting eukaryotes.</title>
        <authorList>
            <person name="Santini S."/>
            <person name="Jeudy S."/>
            <person name="Bartoli J."/>
            <person name="Poirot O."/>
            <person name="Lescot M."/>
            <person name="Abergel C."/>
            <person name="Barbe V."/>
            <person name="Wommack K.E."/>
            <person name="Noordeloos A.A."/>
            <person name="Brussaard C.P."/>
            <person name="Claverie J.M."/>
        </authorList>
    </citation>
    <scope>NUCLEOTIDE SEQUENCE [LARGE SCALE GENOMIC DNA]</scope>
    <source>
        <strain evidence="1 2">16T</strain>
    </source>
</reference>
<keyword evidence="1" id="KW-0251">Elongation factor</keyword>
<proteinExistence type="predicted"/>
<name>A0AC59EXF4_9VIRU</name>
<sequence length="1058" mass="117970">MIGSMLPENMKWSNASSVFLVDTDKKSCKSVCMEINKACETKGNQTSEKLSVFIRMAAMSIVIDIATWAHETNVYWVEPYLVTCIPNVLALCADKQKEVQIKAEEAGNCIMKALNPVAVDAMLELLFVQFKEHRWQTKLAAVRLFSSLALSSPKAVTFNLPKVVRELMEVSQDPKPQIKDAALAALKSCVQVIDNPDIIPVLDAVISANMNPETEGESCLDRLVATTYVNNVDKATLSVIVPILMRGLRVRGNVIMQRKAAIVMDTMCKLVKDPEEIAPFADEVLPDLIRNADEIATPEVRERTAEALNTVRVAMGDIALNMVACDSVEVEAVLSEQITGNAYSSDEVTVWASRVCTPFFKDSRPRTSDMVVPYLSAIMTEAEAIINGEKFLETGATKFGTGQEEEVVDDHDDLAVLCDCTFSLAYGNRVLLHNTKLKLKRGKCYGLIGPNGAGKSTLMRSIAAGVVEGFPKEIRSVYVECDVSPTDAEYICWEFIYSDPLIREMGKTKEQVIDMMRSCTFSDELIFGPVGSLSGGWRMRLALSRAMLKDPELLLLDEPTNHVDVHGVAWLTKYVQELSNKEISSMIVSHDSVFLDNVAQDIVHYEKNRKLKVYKGNLSEFVKLVPEAAAYYKLESDSIAFSFPEPGMLEGVTSRTKALIKMSDVSFKYPSRETNTLNNISVQVSMASRIAVIGVNGAGKSTMIKLMVGEIEPNEEGAAKVVKHPNMRLAYVAQHAFHHIENHVELTPTEYIAWRFQGGMDREGAAKNYLELTEEEDLLIDKKVGQVQALRGRRKGKKGNEYEVVYFGQDAADALTETTWMYKDTLMKMTWIDQADKKKTEYNLGSAMEKLIMQVDERIAFESSGIANKKLSTLNVQKHLDHFNLESQFGTYSKIHALSGGQKVKVVLAAAMWMEPHVLILDEPTNFLDRDSLGALATAIKSYLGGVIIISHQREFYSALCPEVWSVVDGRCTVSGAEWMDAAEKARKREEKECKKNKNLYDEEKFDAFGNQIVVKKVAVKIPKSELKKIKKQVAMRRTQGQEVYTDEEVEKAGYTID</sequence>
<gene>
    <name evidence="1" type="ORF">PGCG_00310</name>
</gene>
<keyword evidence="1" id="KW-0648">Protein biosynthesis</keyword>
<evidence type="ECO:0000313" key="2">
    <source>
        <dbReference type="Proteomes" id="UP000204225"/>
    </source>
</evidence>
<organism evidence="1 2">
    <name type="scientific">Phaeocystis globosa virus PgV-16T</name>
    <dbReference type="NCBI Taxonomy" id="3071227"/>
    <lineage>
        <taxon>Viruses</taxon>
        <taxon>Varidnaviria</taxon>
        <taxon>Bamfordvirae</taxon>
        <taxon>Nucleocytoviricota</taxon>
        <taxon>Megaviricetes</taxon>
        <taxon>Imitervirales</taxon>
        <taxon>Mesomimiviridae</taxon>
        <taxon>Tethysvirus</taxon>
        <taxon>Tethysvirus hollandense</taxon>
    </lineage>
</organism>